<name>A0A9P1GBF2_9DINO</name>
<dbReference type="SUPFAM" id="SSF81324">
    <property type="entry name" value="Voltage-gated potassium channels"/>
    <property type="match status" value="1"/>
</dbReference>
<comment type="subcellular location">
    <subcellularLocation>
        <location evidence="1">Membrane</location>
        <topology evidence="1">Multi-pass membrane protein</topology>
    </subcellularLocation>
</comment>
<dbReference type="PANTHER" id="PTHR10037">
    <property type="entry name" value="VOLTAGE-GATED CATION CHANNEL CALCIUM AND SODIUM"/>
    <property type="match status" value="1"/>
</dbReference>
<dbReference type="InterPro" id="IPR011992">
    <property type="entry name" value="EF-hand-dom_pair"/>
</dbReference>
<evidence type="ECO:0000313" key="11">
    <source>
        <dbReference type="Proteomes" id="UP001152797"/>
    </source>
</evidence>
<dbReference type="EMBL" id="CAMXCT020003380">
    <property type="protein sequence ID" value="CAL1157542.1"/>
    <property type="molecule type" value="Genomic_DNA"/>
</dbReference>
<accession>A0A9P1GBF2</accession>
<dbReference type="GO" id="GO:0001518">
    <property type="term" value="C:voltage-gated sodium channel complex"/>
    <property type="evidence" value="ECO:0007669"/>
    <property type="project" value="TreeGrafter"/>
</dbReference>
<evidence type="ECO:0000313" key="9">
    <source>
        <dbReference type="EMBL" id="CAL1157542.1"/>
    </source>
</evidence>
<dbReference type="GO" id="GO:0005509">
    <property type="term" value="F:calcium ion binding"/>
    <property type="evidence" value="ECO:0007669"/>
    <property type="project" value="InterPro"/>
</dbReference>
<evidence type="ECO:0000259" key="7">
    <source>
        <dbReference type="PROSITE" id="PS50222"/>
    </source>
</evidence>
<feature type="compositionally biased region" description="Polar residues" evidence="5">
    <location>
        <begin position="93"/>
        <end position="105"/>
    </location>
</feature>
<keyword evidence="2 6" id="KW-0812">Transmembrane</keyword>
<dbReference type="EMBL" id="CAMXCT030003380">
    <property type="protein sequence ID" value="CAL4791479.1"/>
    <property type="molecule type" value="Genomic_DNA"/>
</dbReference>
<gene>
    <name evidence="8" type="ORF">C1SCF055_LOCUS29980</name>
</gene>
<dbReference type="InterPro" id="IPR002048">
    <property type="entry name" value="EF_hand_dom"/>
</dbReference>
<dbReference type="Gene3D" id="1.20.120.350">
    <property type="entry name" value="Voltage-gated potassium channels. Chain C"/>
    <property type="match status" value="1"/>
</dbReference>
<keyword evidence="10" id="KW-0406">Ion transport</keyword>
<organism evidence="8">
    <name type="scientific">Cladocopium goreaui</name>
    <dbReference type="NCBI Taxonomy" id="2562237"/>
    <lineage>
        <taxon>Eukaryota</taxon>
        <taxon>Sar</taxon>
        <taxon>Alveolata</taxon>
        <taxon>Dinophyceae</taxon>
        <taxon>Suessiales</taxon>
        <taxon>Symbiodiniaceae</taxon>
        <taxon>Cladocopium</taxon>
    </lineage>
</organism>
<evidence type="ECO:0000256" key="6">
    <source>
        <dbReference type="SAM" id="Phobius"/>
    </source>
</evidence>
<dbReference type="OrthoDB" id="431720at2759"/>
<evidence type="ECO:0000256" key="1">
    <source>
        <dbReference type="ARBA" id="ARBA00004141"/>
    </source>
</evidence>
<feature type="region of interest" description="Disordered" evidence="5">
    <location>
        <begin position="86"/>
        <end position="105"/>
    </location>
</feature>
<dbReference type="AlphaFoldDB" id="A0A9P1GBF2"/>
<dbReference type="Gene3D" id="1.10.287.70">
    <property type="match status" value="1"/>
</dbReference>
<evidence type="ECO:0000313" key="10">
    <source>
        <dbReference type="EMBL" id="CAL4791479.1"/>
    </source>
</evidence>
<keyword evidence="4 6" id="KW-0472">Membrane</keyword>
<sequence length="554" mass="63179">MADSGQMELRKKDPVKMDEVLQEHRYEMFEKLDVWLQRVEVMLQEHIKKGTEKTLVAGPDLGSAAEEVVLSRNLSITWDSKKRRNSRSKDTGLISSDNSDAGDGATNSADLARIISQQRLRQATESEEVTGMMSETAQDLTGWQRMRAYARLLVSSHVSNAFFALVVLTNSLYLGAQLEYHAVAKDSSADTLFLYIHIVYAVLFTVEVGLRLLADGFWKYFCASEWAWNLLDVFIVSSSWIELIIDVLTPGTPGTPSRGTNTNLRLIRLLRVGRLFRVVRIIRVVRLFRSLRTLVQSLVGTLKTLFWALLLLFLIMYIFGILFTDAVLDHIILADLAGQSTEVSDQAELYFGALSSSITTLFRTISDGLTWHVAADTLRQMEFGEFWVQVFHFYVAFVNFAVLNVMTGVFCNSAIKAAESDHEMVVQTLVQTRQELKDLVTILFSQIDKRGNGQITFGEFEEFFRDEAVKAFFESLQIGAMDAWTLFVSLDMDGDSYVSIEEFTERCMQLHGPARSADLFALRHQAVSWSRFRRFFHFIFKGCRPCRRPRKNWQ</sequence>
<protein>
    <submittedName>
        <fullName evidence="10">Sodium channel protein</fullName>
    </submittedName>
</protein>
<keyword evidence="10" id="KW-0813">Transport</keyword>
<dbReference type="GO" id="GO:0005248">
    <property type="term" value="F:voltage-gated sodium channel activity"/>
    <property type="evidence" value="ECO:0007669"/>
    <property type="project" value="TreeGrafter"/>
</dbReference>
<dbReference type="InterPro" id="IPR005821">
    <property type="entry name" value="Ion_trans_dom"/>
</dbReference>
<reference evidence="9" key="2">
    <citation type="submission" date="2024-04" db="EMBL/GenBank/DDBJ databases">
        <authorList>
            <person name="Chen Y."/>
            <person name="Shah S."/>
            <person name="Dougan E. K."/>
            <person name="Thang M."/>
            <person name="Chan C."/>
        </authorList>
    </citation>
    <scope>NUCLEOTIDE SEQUENCE [LARGE SCALE GENOMIC DNA]</scope>
</reference>
<dbReference type="SUPFAM" id="SSF47473">
    <property type="entry name" value="EF-hand"/>
    <property type="match status" value="1"/>
</dbReference>
<dbReference type="Proteomes" id="UP001152797">
    <property type="component" value="Unassembled WGS sequence"/>
</dbReference>
<dbReference type="PANTHER" id="PTHR10037:SF62">
    <property type="entry name" value="SODIUM CHANNEL PROTEIN 60E"/>
    <property type="match status" value="1"/>
</dbReference>
<evidence type="ECO:0000313" key="8">
    <source>
        <dbReference type="EMBL" id="CAI4004167.1"/>
    </source>
</evidence>
<evidence type="ECO:0000256" key="4">
    <source>
        <dbReference type="ARBA" id="ARBA00023136"/>
    </source>
</evidence>
<dbReference type="EMBL" id="CAMXCT010003380">
    <property type="protein sequence ID" value="CAI4004167.1"/>
    <property type="molecule type" value="Genomic_DNA"/>
</dbReference>
<dbReference type="Pfam" id="PF00520">
    <property type="entry name" value="Ion_trans"/>
    <property type="match status" value="1"/>
</dbReference>
<evidence type="ECO:0000256" key="2">
    <source>
        <dbReference type="ARBA" id="ARBA00022692"/>
    </source>
</evidence>
<dbReference type="PROSITE" id="PS50222">
    <property type="entry name" value="EF_HAND_2"/>
    <property type="match status" value="1"/>
</dbReference>
<proteinExistence type="predicted"/>
<reference evidence="8" key="1">
    <citation type="submission" date="2022-10" db="EMBL/GenBank/DDBJ databases">
        <authorList>
            <person name="Chen Y."/>
            <person name="Dougan E. K."/>
            <person name="Chan C."/>
            <person name="Rhodes N."/>
            <person name="Thang M."/>
        </authorList>
    </citation>
    <scope>NUCLEOTIDE SEQUENCE</scope>
</reference>
<dbReference type="InterPro" id="IPR027359">
    <property type="entry name" value="Volt_channel_dom_sf"/>
</dbReference>
<comment type="caution">
    <text evidence="8">The sequence shown here is derived from an EMBL/GenBank/DDBJ whole genome shotgun (WGS) entry which is preliminary data.</text>
</comment>
<dbReference type="Gene3D" id="1.10.238.10">
    <property type="entry name" value="EF-hand"/>
    <property type="match status" value="1"/>
</dbReference>
<feature type="domain" description="EF-hand" evidence="7">
    <location>
        <begin position="435"/>
        <end position="470"/>
    </location>
</feature>
<feature type="transmembrane region" description="Helical" evidence="6">
    <location>
        <begin position="193"/>
        <end position="214"/>
    </location>
</feature>
<keyword evidence="10" id="KW-0407">Ion channel</keyword>
<feature type="transmembrane region" description="Helical" evidence="6">
    <location>
        <begin position="305"/>
        <end position="328"/>
    </location>
</feature>
<feature type="transmembrane region" description="Helical" evidence="6">
    <location>
        <begin position="152"/>
        <end position="173"/>
    </location>
</feature>
<keyword evidence="11" id="KW-1185">Reference proteome</keyword>
<evidence type="ECO:0000256" key="5">
    <source>
        <dbReference type="SAM" id="MobiDB-lite"/>
    </source>
</evidence>
<evidence type="ECO:0000256" key="3">
    <source>
        <dbReference type="ARBA" id="ARBA00022989"/>
    </source>
</evidence>
<dbReference type="InterPro" id="IPR043203">
    <property type="entry name" value="VGCC_Ca_Na"/>
</dbReference>
<feature type="transmembrane region" description="Helical" evidence="6">
    <location>
        <begin position="386"/>
        <end position="406"/>
    </location>
</feature>
<keyword evidence="3 6" id="KW-1133">Transmembrane helix</keyword>